<dbReference type="GO" id="GO:0070573">
    <property type="term" value="F:metallodipeptidase activity"/>
    <property type="evidence" value="ECO:0007669"/>
    <property type="project" value="TreeGrafter"/>
</dbReference>
<evidence type="ECO:0000313" key="19">
    <source>
        <dbReference type="EMBL" id="QCT71268.1"/>
    </source>
</evidence>
<dbReference type="CDD" id="cd03890">
    <property type="entry name" value="M20_pepD"/>
    <property type="match status" value="1"/>
</dbReference>
<dbReference type="Gene3D" id="3.40.630.10">
    <property type="entry name" value="Zn peptidases"/>
    <property type="match status" value="2"/>
</dbReference>
<evidence type="ECO:0000256" key="3">
    <source>
        <dbReference type="ARBA" id="ARBA00022670"/>
    </source>
</evidence>
<evidence type="ECO:0000313" key="20">
    <source>
        <dbReference type="Proteomes" id="UP000218387"/>
    </source>
</evidence>
<reference evidence="19 20" key="1">
    <citation type="submission" date="2018-05" db="EMBL/GenBank/DDBJ databases">
        <title>Genome comparison of Eubacterium sp.</title>
        <authorList>
            <person name="Feng Y."/>
            <person name="Sanchez-Andrea I."/>
            <person name="Stams A.J.M."/>
            <person name="De Vos W.M."/>
        </authorList>
    </citation>
    <scope>NUCLEOTIDE SEQUENCE [LARGE SCALE GENOMIC DNA]</scope>
    <source>
        <strain evidence="19 20">YI</strain>
    </source>
</reference>
<proteinExistence type="inferred from homology"/>
<evidence type="ECO:0000256" key="14">
    <source>
        <dbReference type="ARBA" id="ARBA00075285"/>
    </source>
</evidence>
<dbReference type="Pfam" id="PF07687">
    <property type="entry name" value="M20_dimer"/>
    <property type="match status" value="1"/>
</dbReference>
<feature type="domain" description="Peptidase M20 dimerisation" evidence="18">
    <location>
        <begin position="212"/>
        <end position="292"/>
    </location>
</feature>
<keyword evidence="20" id="KW-1185">Reference proteome</keyword>
<keyword evidence="7" id="KW-0482">Metalloprotease</keyword>
<evidence type="ECO:0000256" key="4">
    <source>
        <dbReference type="ARBA" id="ARBA00022723"/>
    </source>
</evidence>
<evidence type="ECO:0000256" key="1">
    <source>
        <dbReference type="ARBA" id="ARBA00001941"/>
    </source>
</evidence>
<dbReference type="FunFam" id="3.40.630.10:FF:000018">
    <property type="entry name" value="Aminoacyl-histidine dipeptidase PepD"/>
    <property type="match status" value="1"/>
</dbReference>
<dbReference type="PANTHER" id="PTHR43501">
    <property type="entry name" value="CYTOSOL NON-SPECIFIC DIPEPTIDASE"/>
    <property type="match status" value="1"/>
</dbReference>
<evidence type="ECO:0000256" key="17">
    <source>
        <dbReference type="ARBA" id="ARBA00078074"/>
    </source>
</evidence>
<evidence type="ECO:0000256" key="10">
    <source>
        <dbReference type="ARBA" id="ARBA00038976"/>
    </source>
</evidence>
<keyword evidence="5" id="KW-0378">Hydrolase</keyword>
<evidence type="ECO:0000256" key="16">
    <source>
        <dbReference type="ARBA" id="ARBA00077688"/>
    </source>
</evidence>
<dbReference type="EMBL" id="CP029487">
    <property type="protein sequence ID" value="QCT71268.1"/>
    <property type="molecule type" value="Genomic_DNA"/>
</dbReference>
<name>A0A4P9C6Y0_EUBML</name>
<comment type="cofactor">
    <cofactor evidence="1">
        <name>Co(2+)</name>
        <dbReference type="ChEBI" id="CHEBI:48828"/>
    </cofactor>
</comment>
<dbReference type="GO" id="GO:0005829">
    <property type="term" value="C:cytosol"/>
    <property type="evidence" value="ECO:0007669"/>
    <property type="project" value="TreeGrafter"/>
</dbReference>
<protein>
    <recommendedName>
        <fullName evidence="13">Cytosol non-specific dipeptidase</fullName>
        <ecNumber evidence="10">3.4.13.18</ecNumber>
    </recommendedName>
    <alternativeName>
        <fullName evidence="16">Aminoacyl-histidine dipeptidase</fullName>
    </alternativeName>
    <alternativeName>
        <fullName evidence="15">Beta-alanyl-histidine dipeptidase</fullName>
    </alternativeName>
    <alternativeName>
        <fullName evidence="14">Carnosinase</fullName>
    </alternativeName>
    <alternativeName>
        <fullName evidence="11">Peptidase D</fullName>
    </alternativeName>
    <alternativeName>
        <fullName evidence="17">Xaa-His dipeptidase</fullName>
    </alternativeName>
</protein>
<dbReference type="AlphaFoldDB" id="A0A4P9C6Y0"/>
<dbReference type="PIRSF" id="PIRSF016599">
    <property type="entry name" value="Xaa-His_dipept"/>
    <property type="match status" value="1"/>
</dbReference>
<evidence type="ECO:0000256" key="13">
    <source>
        <dbReference type="ARBA" id="ARBA00071271"/>
    </source>
</evidence>
<dbReference type="EC" id="3.4.13.18" evidence="10"/>
<evidence type="ECO:0000256" key="8">
    <source>
        <dbReference type="ARBA" id="ARBA00023285"/>
    </source>
</evidence>
<dbReference type="RefSeq" id="WP_096920419.1">
    <property type="nucleotide sequence ID" value="NZ_CP029487.1"/>
</dbReference>
<accession>A0A4P9C6Y0</accession>
<dbReference type="PANTHER" id="PTHR43501:SF1">
    <property type="entry name" value="CYTOSOL NON-SPECIFIC DIPEPTIDASE"/>
    <property type="match status" value="1"/>
</dbReference>
<evidence type="ECO:0000256" key="12">
    <source>
        <dbReference type="ARBA" id="ARBA00061423"/>
    </source>
</evidence>
<evidence type="ECO:0000256" key="2">
    <source>
        <dbReference type="ARBA" id="ARBA00001947"/>
    </source>
</evidence>
<keyword evidence="6" id="KW-0862">Zinc</keyword>
<dbReference type="InterPro" id="IPR001160">
    <property type="entry name" value="Peptidase_M20C"/>
</dbReference>
<organism evidence="19 20">
    <name type="scientific">Eubacterium maltosivorans</name>
    <dbReference type="NCBI Taxonomy" id="2041044"/>
    <lineage>
        <taxon>Bacteria</taxon>
        <taxon>Bacillati</taxon>
        <taxon>Bacillota</taxon>
        <taxon>Clostridia</taxon>
        <taxon>Eubacteriales</taxon>
        <taxon>Eubacteriaceae</taxon>
        <taxon>Eubacterium</taxon>
    </lineage>
</organism>
<comment type="similarity">
    <text evidence="12">Belongs to the peptidase M20C family.</text>
</comment>
<evidence type="ECO:0000256" key="15">
    <source>
        <dbReference type="ARBA" id="ARBA00076004"/>
    </source>
</evidence>
<sequence length="484" mass="53040">MDKVLNTLEPQPVFHYFEEICEIPHGSFDTKRISDYCVRFAEERGLTCHQDDANNVIIIKEASEGYENAKPVILQGHLDMVCEKVDGSDHDFKTDPLALMIEGDWITADGTTLGGDDGIAVAYGLALLDDNTLPHPKLYVIFTTEEEVGMEGAHAIDLAPVSDAAYMINLDSEDEGIILAGCAGGVRANCTFDVKRTARSGLSCELAVSGLHGGHSGQEINRYGANASVLLGTLLNDLAQDLSFDIIDLTGGTKDNVITKKATATIVIDPNDEQVVTDRLKALEVLYKKNYASKDPELTLSLKALEKGDFMVFNEACAKRAIFVLMQIPNGVQAMSLDIEGLVETSLNLGIMYTKEDYFLVSFAMRSSIGTAKEALSAKVRAFTEYLGGTYTEASSYPAWEYRKESALRDMMCKTFEEMYGKTPTVEAIHAGLECGLISAKLPELDIVSIGPDMHDIHTPEERLSISSTARTWDYLLKVLENLK</sequence>
<comment type="cofactor">
    <cofactor evidence="2">
        <name>Zn(2+)</name>
        <dbReference type="ChEBI" id="CHEBI:29105"/>
    </cofactor>
</comment>
<gene>
    <name evidence="19" type="ORF">CPZ25_007975</name>
</gene>
<keyword evidence="3" id="KW-0645">Protease</keyword>
<dbReference type="InterPro" id="IPR002933">
    <property type="entry name" value="Peptidase_M20"/>
</dbReference>
<keyword evidence="4" id="KW-0479">Metal-binding</keyword>
<dbReference type="FunFam" id="3.40.630.10:FF:000015">
    <property type="entry name" value="Aminoacyl-histidine dipeptidase PepD"/>
    <property type="match status" value="1"/>
</dbReference>
<dbReference type="InterPro" id="IPR011650">
    <property type="entry name" value="Peptidase_M20_dimer"/>
</dbReference>
<evidence type="ECO:0000256" key="6">
    <source>
        <dbReference type="ARBA" id="ARBA00022833"/>
    </source>
</evidence>
<evidence type="ECO:0000259" key="18">
    <source>
        <dbReference type="Pfam" id="PF07687"/>
    </source>
</evidence>
<dbReference type="SUPFAM" id="SSF53187">
    <property type="entry name" value="Zn-dependent exopeptidases"/>
    <property type="match status" value="1"/>
</dbReference>
<dbReference type="GO" id="GO:0046872">
    <property type="term" value="F:metal ion binding"/>
    <property type="evidence" value="ECO:0007669"/>
    <property type="project" value="UniProtKB-KW"/>
</dbReference>
<dbReference type="Pfam" id="PF01546">
    <property type="entry name" value="Peptidase_M20"/>
    <property type="match status" value="1"/>
</dbReference>
<dbReference type="KEGG" id="emt:CPZ25_007975"/>
<evidence type="ECO:0000256" key="7">
    <source>
        <dbReference type="ARBA" id="ARBA00023049"/>
    </source>
</evidence>
<dbReference type="GO" id="GO:0006508">
    <property type="term" value="P:proteolysis"/>
    <property type="evidence" value="ECO:0007669"/>
    <property type="project" value="UniProtKB-KW"/>
</dbReference>
<dbReference type="Proteomes" id="UP000218387">
    <property type="component" value="Chromosome"/>
</dbReference>
<keyword evidence="8" id="KW-0170">Cobalt</keyword>
<dbReference type="NCBIfam" id="TIGR01893">
    <property type="entry name" value="aa-his-dipept"/>
    <property type="match status" value="1"/>
</dbReference>
<dbReference type="PRINTS" id="PR00934">
    <property type="entry name" value="XHISDIPTASE"/>
</dbReference>
<evidence type="ECO:0000256" key="5">
    <source>
        <dbReference type="ARBA" id="ARBA00022801"/>
    </source>
</evidence>
<evidence type="ECO:0000256" key="9">
    <source>
        <dbReference type="ARBA" id="ARBA00036421"/>
    </source>
</evidence>
<evidence type="ECO:0000256" key="11">
    <source>
        <dbReference type="ARBA" id="ARBA00044252"/>
    </source>
</evidence>
<comment type="catalytic activity">
    <reaction evidence="9">
        <text>Hydrolysis of dipeptides, preferentially hydrophobic dipeptides including prolyl amino acids.</text>
        <dbReference type="EC" id="3.4.13.18"/>
    </reaction>
</comment>